<feature type="transmembrane region" description="Helical" evidence="1">
    <location>
        <begin position="22"/>
        <end position="42"/>
    </location>
</feature>
<sequence>MAGLTIRGKMDSSPGFTAGFDYLRIVLSLGVVVWHSVSYAGNADLARYLWTGNFRFLGGVILPAFFALSGFLIAGSLFRTRLPQFVALRVIRLVPALAVEVFLSAFLLGAVFTTLPLGQYFTHPEFGRYLLNVLGIVHFTLPGVFETNPGGPWVNDQLWTIPFELECYLAIVILSLSRILKARTLFLAIVIAASIGMTIWCVATDAIPISGKVPGRVLVICFLAAVALYLYRDVIPYSNGLGIASVIALCMFVNFPNLSYLAAFPAAYAVIWLGMMSPPKIPFGDLSYGVYLFHLPVEQTIMKLMPSIDVWWKLTLISLPPIILCAWLSWTLVEQPILSRKWKIIEAAGAFFSKPRALLSRATGGPVRRADTD</sequence>
<dbReference type="PANTHER" id="PTHR23028">
    <property type="entry name" value="ACETYLTRANSFERASE"/>
    <property type="match status" value="1"/>
</dbReference>
<accession>A0A873WBU7</accession>
<protein>
    <submittedName>
        <fullName evidence="3">Membrane-associated acyltransferase</fullName>
    </submittedName>
</protein>
<dbReference type="Proteomes" id="UP000663664">
    <property type="component" value="Segment"/>
</dbReference>
<evidence type="ECO:0000259" key="2">
    <source>
        <dbReference type="Pfam" id="PF01757"/>
    </source>
</evidence>
<gene>
    <name evidence="3" type="ORF">CPT_Magia_028</name>
</gene>
<keyword evidence="1" id="KW-0812">Transmembrane</keyword>
<feature type="transmembrane region" description="Helical" evidence="1">
    <location>
        <begin position="243"/>
        <end position="273"/>
    </location>
</feature>
<dbReference type="InterPro" id="IPR002656">
    <property type="entry name" value="Acyl_transf_3_dom"/>
</dbReference>
<feature type="transmembrane region" description="Helical" evidence="1">
    <location>
        <begin position="54"/>
        <end position="78"/>
    </location>
</feature>
<dbReference type="GO" id="GO:0016020">
    <property type="term" value="C:membrane"/>
    <property type="evidence" value="ECO:0007669"/>
    <property type="project" value="TreeGrafter"/>
</dbReference>
<keyword evidence="1" id="KW-0472">Membrane</keyword>
<feature type="transmembrane region" description="Helical" evidence="1">
    <location>
        <begin position="157"/>
        <end position="177"/>
    </location>
</feature>
<organism evidence="3 4">
    <name type="scientific">Burkholderia phage Magia</name>
    <dbReference type="NCBI Taxonomy" id="2767577"/>
    <lineage>
        <taxon>Viruses</taxon>
        <taxon>Duplodnaviria</taxon>
        <taxon>Heunggongvirae</taxon>
        <taxon>Uroviricota</taxon>
        <taxon>Caudoviricetes</taxon>
        <taxon>Magiavirus</taxon>
        <taxon>Magiavirus magia</taxon>
    </lineage>
</organism>
<feature type="domain" description="Acyltransferase 3" evidence="2">
    <location>
        <begin position="18"/>
        <end position="329"/>
    </location>
</feature>
<keyword evidence="3" id="KW-0012">Acyltransferase</keyword>
<feature type="transmembrane region" description="Helical" evidence="1">
    <location>
        <begin position="90"/>
        <end position="117"/>
    </location>
</feature>
<keyword evidence="3" id="KW-0808">Transferase</keyword>
<keyword evidence="4" id="KW-1185">Reference proteome</keyword>
<name>A0A873WBU7_9CAUD</name>
<dbReference type="EMBL" id="MT701587">
    <property type="protein sequence ID" value="QPB08710.1"/>
    <property type="molecule type" value="Genomic_DNA"/>
</dbReference>
<feature type="transmembrane region" description="Helical" evidence="1">
    <location>
        <begin position="213"/>
        <end position="231"/>
    </location>
</feature>
<dbReference type="GO" id="GO:0016747">
    <property type="term" value="F:acyltransferase activity, transferring groups other than amino-acyl groups"/>
    <property type="evidence" value="ECO:0007669"/>
    <property type="project" value="InterPro"/>
</dbReference>
<proteinExistence type="predicted"/>
<feature type="transmembrane region" description="Helical" evidence="1">
    <location>
        <begin position="310"/>
        <end position="333"/>
    </location>
</feature>
<evidence type="ECO:0000313" key="4">
    <source>
        <dbReference type="Proteomes" id="UP000663664"/>
    </source>
</evidence>
<dbReference type="InterPro" id="IPR050879">
    <property type="entry name" value="Acyltransferase_3"/>
</dbReference>
<dbReference type="GO" id="GO:0000271">
    <property type="term" value="P:polysaccharide biosynthetic process"/>
    <property type="evidence" value="ECO:0007669"/>
    <property type="project" value="TreeGrafter"/>
</dbReference>
<feature type="transmembrane region" description="Helical" evidence="1">
    <location>
        <begin position="184"/>
        <end position="207"/>
    </location>
</feature>
<reference evidence="3" key="1">
    <citation type="submission" date="2020-07" db="EMBL/GenBank/DDBJ databases">
        <title>Complete genome sequence of Burkholderia cenocepacia myophage Magia.</title>
        <authorList>
            <person name="Gafford-Gaby D."/>
            <person name="Yao G.W."/>
            <person name="Hernandez I."/>
            <person name="Clark J."/>
            <person name="Gonzalez C."/>
            <person name="Gill J."/>
            <person name="Liu M."/>
        </authorList>
    </citation>
    <scope>NUCLEOTIDE SEQUENCE</scope>
</reference>
<keyword evidence="1" id="KW-1133">Transmembrane helix</keyword>
<dbReference type="Pfam" id="PF01757">
    <property type="entry name" value="Acyl_transf_3"/>
    <property type="match status" value="1"/>
</dbReference>
<evidence type="ECO:0000256" key="1">
    <source>
        <dbReference type="SAM" id="Phobius"/>
    </source>
</evidence>
<dbReference type="PANTHER" id="PTHR23028:SF53">
    <property type="entry name" value="ACYL_TRANSF_3 DOMAIN-CONTAINING PROTEIN"/>
    <property type="match status" value="1"/>
</dbReference>
<evidence type="ECO:0000313" key="3">
    <source>
        <dbReference type="EMBL" id="QPB08710.1"/>
    </source>
</evidence>